<keyword evidence="1" id="KW-1133">Transmembrane helix</keyword>
<keyword evidence="1" id="KW-0812">Transmembrane</keyword>
<organism evidence="2 3">
    <name type="scientific">Agrilactobacillus composti DSM 18527 = JCM 14202</name>
    <dbReference type="NCBI Taxonomy" id="1423734"/>
    <lineage>
        <taxon>Bacteria</taxon>
        <taxon>Bacillati</taxon>
        <taxon>Bacillota</taxon>
        <taxon>Bacilli</taxon>
        <taxon>Lactobacillales</taxon>
        <taxon>Lactobacillaceae</taxon>
        <taxon>Agrilactobacillus</taxon>
    </lineage>
</organism>
<feature type="transmembrane region" description="Helical" evidence="1">
    <location>
        <begin position="296"/>
        <end position="317"/>
    </location>
</feature>
<sequence>MLLKLATWRLSLLIYGKFWKGDVHLIRKVFIRLLQLILIVSSILGVFMDKAAFIIPMFILAILSGLYFAINIKTHRIKRLYHEWLKIKHLDYIFLTDTTRTKDQRQRELFGHYAEKSYATVWGFLAITSMICVGINLLTTSGDLALNLLTGCYTVAFLGFIFLYFLRATKRFNQHLIASYFFLQVIVSLTLFVLFFIMGVTSDNINFTTFVIIYILTNVLVFVMYINIMPFYQLRKLVNFTSVINGVTTLLLFFGTLFGQTMSTYLIHVLSQPNRADANFWRELLQQSFFPTVRTIVSMISMVFLISGSILQIYFTLKRTRSEAQLETYLLNDDPRMDQTTYDTLKRIVYWGSRSNSITIFTNADLMARIKAYETANHLMDD</sequence>
<dbReference type="STRING" id="1423734.FC83_GL002345"/>
<dbReference type="PATRIC" id="fig|1423734.3.peg.2378"/>
<feature type="transmembrane region" description="Helical" evidence="1">
    <location>
        <begin position="53"/>
        <end position="70"/>
    </location>
</feature>
<keyword evidence="1" id="KW-0472">Membrane</keyword>
<name>X0PSL8_9LACO</name>
<protein>
    <submittedName>
        <fullName evidence="2">Uncharacterized protein</fullName>
    </submittedName>
</protein>
<keyword evidence="3" id="KW-1185">Reference proteome</keyword>
<evidence type="ECO:0000313" key="3">
    <source>
        <dbReference type="Proteomes" id="UP000051236"/>
    </source>
</evidence>
<feature type="transmembrane region" description="Helical" evidence="1">
    <location>
        <begin position="237"/>
        <end position="258"/>
    </location>
</feature>
<gene>
    <name evidence="2" type="ORF">FC83_GL002345</name>
</gene>
<dbReference type="eggNOG" id="ENOG5030AFR">
    <property type="taxonomic scope" value="Bacteria"/>
</dbReference>
<proteinExistence type="predicted"/>
<feature type="transmembrane region" description="Helical" evidence="1">
    <location>
        <begin position="117"/>
        <end position="138"/>
    </location>
</feature>
<accession>X0PSL8</accession>
<dbReference type="EMBL" id="AZGA01000041">
    <property type="protein sequence ID" value="KRM33915.1"/>
    <property type="molecule type" value="Genomic_DNA"/>
</dbReference>
<dbReference type="Proteomes" id="UP000051236">
    <property type="component" value="Unassembled WGS sequence"/>
</dbReference>
<reference evidence="2 3" key="1">
    <citation type="journal article" date="2015" name="Genome Announc.">
        <title>Expanding the biotechnology potential of lactobacilli through comparative genomics of 213 strains and associated genera.</title>
        <authorList>
            <person name="Sun Z."/>
            <person name="Harris H.M."/>
            <person name="McCann A."/>
            <person name="Guo C."/>
            <person name="Argimon S."/>
            <person name="Zhang W."/>
            <person name="Yang X."/>
            <person name="Jeffery I.B."/>
            <person name="Cooney J.C."/>
            <person name="Kagawa T.F."/>
            <person name="Liu W."/>
            <person name="Song Y."/>
            <person name="Salvetti E."/>
            <person name="Wrobel A."/>
            <person name="Rasinkangas P."/>
            <person name="Parkhill J."/>
            <person name="Rea M.C."/>
            <person name="O'Sullivan O."/>
            <person name="Ritari J."/>
            <person name="Douillard F.P."/>
            <person name="Paul Ross R."/>
            <person name="Yang R."/>
            <person name="Briner A.E."/>
            <person name="Felis G.E."/>
            <person name="de Vos W.M."/>
            <person name="Barrangou R."/>
            <person name="Klaenhammer T.R."/>
            <person name="Caufield P.W."/>
            <person name="Cui Y."/>
            <person name="Zhang H."/>
            <person name="O'Toole P.W."/>
        </authorList>
    </citation>
    <scope>NUCLEOTIDE SEQUENCE [LARGE SCALE GENOMIC DNA]</scope>
    <source>
        <strain evidence="2 3">DSM 18527</strain>
    </source>
</reference>
<evidence type="ECO:0000256" key="1">
    <source>
        <dbReference type="SAM" id="Phobius"/>
    </source>
</evidence>
<feature type="transmembrane region" description="Helical" evidence="1">
    <location>
        <begin position="205"/>
        <end position="225"/>
    </location>
</feature>
<feature type="transmembrane region" description="Helical" evidence="1">
    <location>
        <begin position="144"/>
        <end position="166"/>
    </location>
</feature>
<feature type="transmembrane region" description="Helical" evidence="1">
    <location>
        <begin position="29"/>
        <end position="47"/>
    </location>
</feature>
<dbReference type="AlphaFoldDB" id="X0PSL8"/>
<comment type="caution">
    <text evidence="2">The sequence shown here is derived from an EMBL/GenBank/DDBJ whole genome shotgun (WGS) entry which is preliminary data.</text>
</comment>
<feature type="transmembrane region" description="Helical" evidence="1">
    <location>
        <begin position="178"/>
        <end position="199"/>
    </location>
</feature>
<evidence type="ECO:0000313" key="2">
    <source>
        <dbReference type="EMBL" id="KRM33915.1"/>
    </source>
</evidence>